<dbReference type="PANTHER" id="PTHR35179:SF2">
    <property type="entry name" value="START DOMAIN-CONTAINING PROTEIN"/>
    <property type="match status" value="1"/>
</dbReference>
<sequence length="391" mass="43241">MPVKPLFKGLGSLLGEIRLDSILANPDTSTSQENLTTLTSYNLMPKDMRTIVVPGSPSIWNPQNLPATIKPDSGPYFTDPSRHVFPHCLLEPLLRALLVAHPNYNLSDIDLITDRRNLRLLLDFVSGNQKEFRIEVEVVGSTVLFSTWTERAKDYVKGFVGYGREFERAWTRTPAGLEGSMMHNRVVGYSLGGLKVVMRFEVDGCMEEHDAPNQHCTDSSTVITPIDDPKHPHTKLTTPTYFTILTHGTLAPASNIIEIKTGSLKKNLVSLRNLGQLWFSQTPILCIGQYGAGGVFSEVSVKNVLLAGELSRWEEHNRENLKKLVRVLEMIREVVRKEGGKCVLVLPQGGKTLGVYKRGGEQGGKGKATGMGMVVGVPPDLVERWGNRVAD</sequence>
<keyword evidence="2" id="KW-1185">Reference proteome</keyword>
<evidence type="ECO:0000313" key="1">
    <source>
        <dbReference type="EMBL" id="KAH0541836.1"/>
    </source>
</evidence>
<dbReference type="AlphaFoldDB" id="A0A9P8I6Q2"/>
<gene>
    <name evidence="1" type="ORF">FGG08_003719</name>
</gene>
<dbReference type="Proteomes" id="UP000698800">
    <property type="component" value="Unassembled WGS sequence"/>
</dbReference>
<reference evidence="1" key="1">
    <citation type="submission" date="2021-03" db="EMBL/GenBank/DDBJ databases">
        <title>Comparative genomics and phylogenomic investigation of the class Geoglossomycetes provide insights into ecological specialization and systematics.</title>
        <authorList>
            <person name="Melie T."/>
            <person name="Pirro S."/>
            <person name="Miller A.N."/>
            <person name="Quandt A."/>
        </authorList>
    </citation>
    <scope>NUCLEOTIDE SEQUENCE</scope>
    <source>
        <strain evidence="1">GBOQ0MN5Z8</strain>
    </source>
</reference>
<accession>A0A9P8I6Q2</accession>
<proteinExistence type="predicted"/>
<protein>
    <submittedName>
        <fullName evidence="1">Uncharacterized protein</fullName>
    </submittedName>
</protein>
<name>A0A9P8I6Q2_9PEZI</name>
<dbReference type="EMBL" id="JAGHQL010000067">
    <property type="protein sequence ID" value="KAH0541836.1"/>
    <property type="molecule type" value="Genomic_DNA"/>
</dbReference>
<dbReference type="PANTHER" id="PTHR35179">
    <property type="entry name" value="PROTEIN CBG02620"/>
    <property type="match status" value="1"/>
</dbReference>
<evidence type="ECO:0000313" key="2">
    <source>
        <dbReference type="Proteomes" id="UP000698800"/>
    </source>
</evidence>
<dbReference type="OrthoDB" id="5393654at2759"/>
<comment type="caution">
    <text evidence="1">The sequence shown here is derived from an EMBL/GenBank/DDBJ whole genome shotgun (WGS) entry which is preliminary data.</text>
</comment>
<organism evidence="1 2">
    <name type="scientific">Glutinoglossum americanum</name>
    <dbReference type="NCBI Taxonomy" id="1670608"/>
    <lineage>
        <taxon>Eukaryota</taxon>
        <taxon>Fungi</taxon>
        <taxon>Dikarya</taxon>
        <taxon>Ascomycota</taxon>
        <taxon>Pezizomycotina</taxon>
        <taxon>Geoglossomycetes</taxon>
        <taxon>Geoglossales</taxon>
        <taxon>Geoglossaceae</taxon>
        <taxon>Glutinoglossum</taxon>
    </lineage>
</organism>